<dbReference type="KEGG" id="thd:BHV28_00730"/>
<reference evidence="1 2" key="1">
    <citation type="journal article" date="2010" name="Science">
        <title>Genomic comparison of the ants Camponotus floridanus and Harpegnathos saltator.</title>
        <authorList>
            <person name="Bonasio R."/>
            <person name="Zhang G."/>
            <person name="Ye C."/>
            <person name="Mutti N.S."/>
            <person name="Fang X."/>
            <person name="Qin N."/>
            <person name="Donahue G."/>
            <person name="Yang P."/>
            <person name="Li Q."/>
            <person name="Li C."/>
            <person name="Zhang P."/>
            <person name="Huang Z."/>
            <person name="Berger S.L."/>
            <person name="Reinberg D."/>
            <person name="Wang J."/>
            <person name="Liebig J."/>
        </authorList>
    </citation>
    <scope>NUCLEOTIDE SEQUENCE [LARGE SCALE GENOMIC DNA]</scope>
    <source>
        <strain evidence="1 2">Hsal</strain>
    </source>
</reference>
<name>A0A1U9JSG7_9HYPH</name>
<protein>
    <submittedName>
        <fullName evidence="1">Phage portal protein</fullName>
    </submittedName>
</protein>
<gene>
    <name evidence="1" type="ORF">BHV28_00730</name>
</gene>
<dbReference type="Proteomes" id="UP000188912">
    <property type="component" value="Chromosome"/>
</dbReference>
<dbReference type="Pfam" id="PF16510">
    <property type="entry name" value="P22_portal"/>
    <property type="match status" value="1"/>
</dbReference>
<sequence>MDEMNEEGAGHDDVADALARQALTQKLIGWFRDDMVHTAAWRKMAREDYAFYNGDQWSAEDMAQLQEQKRPVMTFNRVAPLVNAVIGAEINNRRQVRYIPREVGDSIANEVLTGAGEWFREQAGAEDEDSEAFADTVICGMGWTDTRLDFDNNPDGDPVMARLDPMKMVWDWSAAKPNLADARRLWYVDEKPFEDVQAMFPDMSASALHAGWAKTLALDPQTPHEHGQEGAYQDEGREAENDKAMCTLVECRWLEREPYFRAPDVRTGQLHDYGVEEFEGVRAQFPDLPHMKQYRKVVRRAFIGREVLAEPDKPLAPPGQFGWECITGYYDKLNRQFYGVVRPTKDPQRWTNKFFSQVMYLLNSQAKGGIMAERGAFEDDRQAEESWTRSDSITWTRQGAMAAGKIQPKPVAQFPAGFFTLFNESKEAITQVTGLSAEFIGTREVNQPGVLESQRRQSSLNLLASLFNALRRYRKRQGEIVLYLIQNYLTDGRLVRIVGEEKSRYVPLTREAVADRRYDIIVDDAPTSPNEKERTFAIVQQMLPLLKDYLTPEIGLEILRYSPLPASLVDRWAQKAQEARQQAEQQQQQPSLQEQEQLLKMQAMQAELQAKQMEHMLDLRSKEMDLYLKQSRLQE</sequence>
<evidence type="ECO:0000313" key="2">
    <source>
        <dbReference type="Proteomes" id="UP000188912"/>
    </source>
</evidence>
<evidence type="ECO:0000313" key="1">
    <source>
        <dbReference type="EMBL" id="AQS40799.1"/>
    </source>
</evidence>
<proteinExistence type="predicted"/>
<keyword evidence="2" id="KW-1185">Reference proteome</keyword>
<dbReference type="AlphaFoldDB" id="A0A1U9JSG7"/>
<organism evidence="1 2">
    <name type="scientific">Candidatus Tokpelaia hoelldobleri</name>
    <dbReference type="NCBI Taxonomy" id="1902579"/>
    <lineage>
        <taxon>Bacteria</taxon>
        <taxon>Pseudomonadati</taxon>
        <taxon>Pseudomonadota</taxon>
        <taxon>Alphaproteobacteria</taxon>
        <taxon>Hyphomicrobiales</taxon>
        <taxon>Candidatus Tokpelaia</taxon>
    </lineage>
</organism>
<accession>A0A1U9JSG7</accession>
<dbReference type="InterPro" id="IPR032427">
    <property type="entry name" value="P22_portal"/>
</dbReference>
<reference evidence="1 2" key="2">
    <citation type="journal article" date="2016" name="Sci. Rep.">
        <title>The genome of Rhizobiales bacteria in predatory ants reveals urease gene functions but no genes for nitrogen fixation.</title>
        <authorList>
            <person name="Neuvonen M.M."/>
            <person name="Tamarit D."/>
            <person name="Naslund K."/>
            <person name="Liebig J."/>
            <person name="Feldhaar H."/>
            <person name="Moran N.A."/>
            <person name="Guy L."/>
            <person name="Andersson S.G."/>
        </authorList>
    </citation>
    <scope>NUCLEOTIDE SEQUENCE [LARGE SCALE GENOMIC DNA]</scope>
    <source>
        <strain evidence="1 2">Hsal</strain>
    </source>
</reference>
<dbReference type="STRING" id="1902579.BHV28_00730"/>
<dbReference type="EMBL" id="CP017315">
    <property type="protein sequence ID" value="AQS40799.1"/>
    <property type="molecule type" value="Genomic_DNA"/>
</dbReference>